<dbReference type="EMBL" id="CAJC01000164">
    <property type="protein sequence ID" value="CCI53956.1"/>
    <property type="molecule type" value="Genomic_DNA"/>
</dbReference>
<feature type="region of interest" description="Disordered" evidence="2">
    <location>
        <begin position="226"/>
        <end position="251"/>
    </location>
</feature>
<reference evidence="4 5" key="1">
    <citation type="journal article" date="2013" name="ISME J.">
        <title>A metabolic model for members of the genus Tetrasphaera involved in enhanced biological phosphorus removal.</title>
        <authorList>
            <person name="Kristiansen R."/>
            <person name="Nguyen H.T.T."/>
            <person name="Saunders A.M."/>
            <person name="Nielsen J.L."/>
            <person name="Wimmer R."/>
            <person name="Le V.Q."/>
            <person name="McIlroy S.J."/>
            <person name="Petrovski S."/>
            <person name="Seviour R.J."/>
            <person name="Calteau A."/>
            <person name="Nielsen K.L."/>
            <person name="Nielsen P.H."/>
        </authorList>
    </citation>
    <scope>NUCLEOTIDE SEQUENCE [LARGE SCALE GENOMIC DNA]</scope>
    <source>
        <strain evidence="4 5">Ben 74</strain>
    </source>
</reference>
<evidence type="ECO:0000259" key="3">
    <source>
        <dbReference type="PROSITE" id="PS50975"/>
    </source>
</evidence>
<name>A0A077M9F2_9MICO</name>
<comment type="caution">
    <text evidence="4">The sequence shown here is derived from an EMBL/GenBank/DDBJ whole genome shotgun (WGS) entry which is preliminary data.</text>
</comment>
<evidence type="ECO:0000256" key="1">
    <source>
        <dbReference type="PROSITE-ProRule" id="PRU00409"/>
    </source>
</evidence>
<evidence type="ECO:0000313" key="4">
    <source>
        <dbReference type="EMBL" id="CCI53956.1"/>
    </source>
</evidence>
<dbReference type="InterPro" id="IPR013815">
    <property type="entry name" value="ATP_grasp_subdomain_1"/>
</dbReference>
<dbReference type="AlphaFoldDB" id="A0A077M9F2"/>
<dbReference type="GO" id="GO:0046872">
    <property type="term" value="F:metal ion binding"/>
    <property type="evidence" value="ECO:0007669"/>
    <property type="project" value="InterPro"/>
</dbReference>
<sequence>MSGDSIGRQVAMRRIGILAGDDLGQAQAVAAGLAERWQVMILSRSRAGWFLGNHALGETPAASAGAAVTLAATADVLLPVGVDPAAYALANLVARPCPAVPGPIGADWWSTRLAAVDAGLRVADGICVRRGAARALDFMGPVTVRPATRAPRSARTDVAEPGELQTALHHALVYADRVVVEEASPGPAVTMALVCRADGGVLVSSPIGEPARELATAMTGEMPLRAGALSTSGGRTGTRPPLPPPGSDRYRSVATDRATRSLLDQAALATRDAVRGGGAMTVDFVLDPTGGMPILTAVDIAPNLGAQAAWAHAFAASGVAYPDLLDILVGGAA</sequence>
<keyword evidence="1" id="KW-0547">Nucleotide-binding</keyword>
<dbReference type="SUPFAM" id="SSF56059">
    <property type="entry name" value="Glutathione synthetase ATP-binding domain-like"/>
    <property type="match status" value="1"/>
</dbReference>
<keyword evidence="4" id="KW-0436">Ligase</keyword>
<feature type="compositionally biased region" description="Low complexity" evidence="2">
    <location>
        <begin position="226"/>
        <end position="239"/>
    </location>
</feature>
<dbReference type="GO" id="GO:0005524">
    <property type="term" value="F:ATP binding"/>
    <property type="evidence" value="ECO:0007669"/>
    <property type="project" value="UniProtKB-UniRule"/>
</dbReference>
<dbReference type="GO" id="GO:0008716">
    <property type="term" value="F:D-alanine-D-alanine ligase activity"/>
    <property type="evidence" value="ECO:0007669"/>
    <property type="project" value="UniProtKB-EC"/>
</dbReference>
<protein>
    <submittedName>
        <fullName evidence="4">Putative D-alanine--D-alanine ligase</fullName>
        <ecNumber evidence="4">6.3.2.4</ecNumber>
    </submittedName>
</protein>
<accession>A0A077M9F2</accession>
<keyword evidence="1" id="KW-0067">ATP-binding</keyword>
<gene>
    <name evidence="4" type="ORF">BN13_520001</name>
</gene>
<dbReference type="RefSeq" id="WP_162199939.1">
    <property type="nucleotide sequence ID" value="NZ_HF571038.1"/>
</dbReference>
<organism evidence="4 5">
    <name type="scientific">Nostocoides jenkinsii Ben 74</name>
    <dbReference type="NCBI Taxonomy" id="1193518"/>
    <lineage>
        <taxon>Bacteria</taxon>
        <taxon>Bacillati</taxon>
        <taxon>Actinomycetota</taxon>
        <taxon>Actinomycetes</taxon>
        <taxon>Micrococcales</taxon>
        <taxon>Intrasporangiaceae</taxon>
        <taxon>Nostocoides</taxon>
    </lineage>
</organism>
<dbReference type="PROSITE" id="PS50975">
    <property type="entry name" value="ATP_GRASP"/>
    <property type="match status" value="1"/>
</dbReference>
<dbReference type="Gene3D" id="3.30.1490.20">
    <property type="entry name" value="ATP-grasp fold, A domain"/>
    <property type="match status" value="1"/>
</dbReference>
<dbReference type="Gene3D" id="3.30.470.20">
    <property type="entry name" value="ATP-grasp fold, B domain"/>
    <property type="match status" value="1"/>
</dbReference>
<dbReference type="Proteomes" id="UP000035720">
    <property type="component" value="Unassembled WGS sequence"/>
</dbReference>
<dbReference type="STRING" id="1193518.BN13_520001"/>
<dbReference type="InterPro" id="IPR011761">
    <property type="entry name" value="ATP-grasp"/>
</dbReference>
<feature type="domain" description="ATP-grasp" evidence="3">
    <location>
        <begin position="112"/>
        <end position="330"/>
    </location>
</feature>
<proteinExistence type="predicted"/>
<evidence type="ECO:0000313" key="5">
    <source>
        <dbReference type="Proteomes" id="UP000035720"/>
    </source>
</evidence>
<evidence type="ECO:0000256" key="2">
    <source>
        <dbReference type="SAM" id="MobiDB-lite"/>
    </source>
</evidence>
<dbReference type="EC" id="6.3.2.4" evidence="4"/>
<keyword evidence="5" id="KW-1185">Reference proteome</keyword>